<dbReference type="InterPro" id="IPR050301">
    <property type="entry name" value="NTE"/>
</dbReference>
<dbReference type="EMBL" id="BAFE01000047">
    <property type="protein sequence ID" value="GAB48173.1"/>
    <property type="molecule type" value="Genomic_DNA"/>
</dbReference>
<dbReference type="Gene3D" id="3.40.1090.10">
    <property type="entry name" value="Cytosolic phospholipase A2 catalytic domain"/>
    <property type="match status" value="2"/>
</dbReference>
<evidence type="ECO:0000256" key="1">
    <source>
        <dbReference type="ARBA" id="ARBA00022801"/>
    </source>
</evidence>
<feature type="active site" description="Nucleophile" evidence="4">
    <location>
        <position position="49"/>
    </location>
</feature>
<feature type="region of interest" description="Disordered" evidence="5">
    <location>
        <begin position="76"/>
        <end position="98"/>
    </location>
</feature>
<accession>H5UR15</accession>
<proteinExistence type="predicted"/>
<evidence type="ECO:0000256" key="3">
    <source>
        <dbReference type="ARBA" id="ARBA00023098"/>
    </source>
</evidence>
<feature type="active site" description="Proton acceptor" evidence="4">
    <location>
        <position position="205"/>
    </location>
</feature>
<protein>
    <recommendedName>
        <fullName evidence="6">PNPLA domain-containing protein</fullName>
    </recommendedName>
</protein>
<dbReference type="STRING" id="1089455.MOPEL_067_00220"/>
<dbReference type="PROSITE" id="PS51635">
    <property type="entry name" value="PNPLA"/>
    <property type="match status" value="1"/>
</dbReference>
<evidence type="ECO:0000259" key="6">
    <source>
        <dbReference type="PROSITE" id="PS51635"/>
    </source>
</evidence>
<name>H5UR15_9MICO</name>
<dbReference type="PANTHER" id="PTHR14226:SF57">
    <property type="entry name" value="BLR7027 PROTEIN"/>
    <property type="match status" value="1"/>
</dbReference>
<feature type="short sequence motif" description="DGA/G" evidence="4">
    <location>
        <begin position="205"/>
        <end position="207"/>
    </location>
</feature>
<gene>
    <name evidence="7" type="ORF">MOPEL_067_00220</name>
</gene>
<dbReference type="OrthoDB" id="2339873at2"/>
<dbReference type="InterPro" id="IPR002641">
    <property type="entry name" value="PNPLA_dom"/>
</dbReference>
<keyword evidence="1 4" id="KW-0378">Hydrolase</keyword>
<keyword evidence="2 4" id="KW-0442">Lipid degradation</keyword>
<dbReference type="AlphaFoldDB" id="H5UR15"/>
<evidence type="ECO:0000313" key="7">
    <source>
        <dbReference type="EMBL" id="GAB48173.1"/>
    </source>
</evidence>
<sequence length="301" mass="31078">MTDTTTRPTRALVLGGGGVAGIAWESGLLIGLMEAGVDLEAADLVVGTSAGSSVGVMLRHGLLTTEHLQEVLAASEAVEERTNDDAGLPQTEGSQSYSSTAFADAKLDATRGVTEEQDVRAKLGEWGRARPVDLPEETWVAQIAARLPRDWPEGRLAITAVNAADGSFHTFGAQDGVELARAVAASCTLPTVFPLVTIDGDPYMDGGMRSATNADAAAGHDRVLVVACSDEGAASPFGPVLAQAAERMRNESSDVFTIEADAASRTAFGPNVLDPASIEPSFLAGLAQAQAVAADVVAFWG</sequence>
<comment type="caution">
    <text evidence="7">The sequence shown here is derived from an EMBL/GenBank/DDBJ whole genome shotgun (WGS) entry which is preliminary data.</text>
</comment>
<dbReference type="eggNOG" id="COG1752">
    <property type="taxonomic scope" value="Bacteria"/>
</dbReference>
<dbReference type="Pfam" id="PF01734">
    <property type="entry name" value="Patatin"/>
    <property type="match status" value="1"/>
</dbReference>
<dbReference type="InterPro" id="IPR016035">
    <property type="entry name" value="Acyl_Trfase/lysoPLipase"/>
</dbReference>
<keyword evidence="3 4" id="KW-0443">Lipid metabolism</keyword>
<evidence type="ECO:0000256" key="2">
    <source>
        <dbReference type="ARBA" id="ARBA00022963"/>
    </source>
</evidence>
<keyword evidence="8" id="KW-1185">Reference proteome</keyword>
<evidence type="ECO:0000313" key="8">
    <source>
        <dbReference type="Proteomes" id="UP000004367"/>
    </source>
</evidence>
<evidence type="ECO:0000256" key="5">
    <source>
        <dbReference type="SAM" id="MobiDB-lite"/>
    </source>
</evidence>
<feature type="short sequence motif" description="GXGXXG" evidence="4">
    <location>
        <begin position="16"/>
        <end position="21"/>
    </location>
</feature>
<dbReference type="Proteomes" id="UP000004367">
    <property type="component" value="Unassembled WGS sequence"/>
</dbReference>
<dbReference type="PANTHER" id="PTHR14226">
    <property type="entry name" value="NEUROPATHY TARGET ESTERASE/SWISS CHEESE D.MELANOGASTER"/>
    <property type="match status" value="1"/>
</dbReference>
<organism evidence="7 8">
    <name type="scientific">Mobilicoccus pelagius NBRC 104925</name>
    <dbReference type="NCBI Taxonomy" id="1089455"/>
    <lineage>
        <taxon>Bacteria</taxon>
        <taxon>Bacillati</taxon>
        <taxon>Actinomycetota</taxon>
        <taxon>Actinomycetes</taxon>
        <taxon>Micrococcales</taxon>
        <taxon>Dermatophilaceae</taxon>
        <taxon>Mobilicoccus</taxon>
    </lineage>
</organism>
<dbReference type="GO" id="GO:0016042">
    <property type="term" value="P:lipid catabolic process"/>
    <property type="evidence" value="ECO:0007669"/>
    <property type="project" value="UniProtKB-UniRule"/>
</dbReference>
<evidence type="ECO:0000256" key="4">
    <source>
        <dbReference type="PROSITE-ProRule" id="PRU01161"/>
    </source>
</evidence>
<dbReference type="GO" id="GO:0016787">
    <property type="term" value="F:hydrolase activity"/>
    <property type="evidence" value="ECO:0007669"/>
    <property type="project" value="UniProtKB-UniRule"/>
</dbReference>
<reference evidence="7 8" key="1">
    <citation type="submission" date="2012-02" db="EMBL/GenBank/DDBJ databases">
        <title>Whole genome shotgun sequence of Mobilicoccus pelagius NBRC 104925.</title>
        <authorList>
            <person name="Yoshida Y."/>
            <person name="Hosoyama A."/>
            <person name="Tsuchikane K."/>
            <person name="Katsumata H."/>
            <person name="Yamazaki S."/>
            <person name="Fujita N."/>
        </authorList>
    </citation>
    <scope>NUCLEOTIDE SEQUENCE [LARGE SCALE GENOMIC DNA]</scope>
    <source>
        <strain evidence="7 8">NBRC 104925</strain>
    </source>
</reference>
<dbReference type="SUPFAM" id="SSF52151">
    <property type="entry name" value="FabD/lysophospholipase-like"/>
    <property type="match status" value="1"/>
</dbReference>
<feature type="short sequence motif" description="GXSXG" evidence="4">
    <location>
        <begin position="47"/>
        <end position="51"/>
    </location>
</feature>
<dbReference type="RefSeq" id="WP_009482071.1">
    <property type="nucleotide sequence ID" value="NZ_BAFE01000047.1"/>
</dbReference>
<feature type="domain" description="PNPLA" evidence="6">
    <location>
        <begin position="12"/>
        <end position="219"/>
    </location>
</feature>